<dbReference type="Gene3D" id="3.60.15.10">
    <property type="entry name" value="Ribonuclease Z/Hydroxyacylglutathione hydrolase-like"/>
    <property type="match status" value="1"/>
</dbReference>
<dbReference type="PANTHER" id="PTHR42951:SF22">
    <property type="entry name" value="METALLO BETA-LACTAMASE SUPERFAMILY LIPOPROTEIN"/>
    <property type="match status" value="1"/>
</dbReference>
<evidence type="ECO:0000259" key="1">
    <source>
        <dbReference type="SMART" id="SM00849"/>
    </source>
</evidence>
<sequence>MRHLGREQVICCWRVDDVLVDPGPASSLPNLLEALGDWRPNRILLTHIHLDHAGGAGVLARRWPDVEIWVHERGAPHVADPSKLIASATRLYGDEMERLWGEIAPIPEAQLRVVSGGETIDGWEVAYTPGHASHHVAYRHDRTGWAFTGDVAGVRIAPSDFIVAPTPPPDIDVEAWHASIDVLEAWQPVALGPTHFGAITDPAEHLARLHVVLDTWADLARRLDQDDFTAAALAATASALPLAAREAQAQAMPPTHLWPGLHRYWSKRAS</sequence>
<gene>
    <name evidence="2" type="ORF">LRS13_14260</name>
</gene>
<name>A0ABY5PBI0_9ACTN</name>
<reference evidence="3" key="1">
    <citation type="submission" date="2021-11" db="EMBL/GenBank/DDBJ databases">
        <title>Cultivation dependent microbiological survey of springs from the worlds oldest radium mine currently devoted to the extraction of radon-saturated water.</title>
        <authorList>
            <person name="Kapinusova G."/>
            <person name="Smrhova T."/>
            <person name="Strejcek M."/>
            <person name="Suman J."/>
            <person name="Jani K."/>
            <person name="Pajer P."/>
            <person name="Uhlik O."/>
        </authorList>
    </citation>
    <scope>NUCLEOTIDE SEQUENCE [LARGE SCALE GENOMIC DNA]</scope>
    <source>
        <strain evidence="3">J379</strain>
    </source>
</reference>
<proteinExistence type="predicted"/>
<protein>
    <submittedName>
        <fullName evidence="2">MBL fold metallo-hydrolase</fullName>
    </submittedName>
</protein>
<feature type="domain" description="Metallo-beta-lactamase" evidence="1">
    <location>
        <begin position="9"/>
        <end position="195"/>
    </location>
</feature>
<dbReference type="EMBL" id="CP088295">
    <property type="protein sequence ID" value="UUY01887.1"/>
    <property type="molecule type" value="Genomic_DNA"/>
</dbReference>
<accession>A0ABY5PBI0</accession>
<dbReference type="CDD" id="cd07726">
    <property type="entry name" value="ST1585-like_MBL-fold"/>
    <property type="match status" value="1"/>
</dbReference>
<dbReference type="Pfam" id="PF00753">
    <property type="entry name" value="Lactamase_B"/>
    <property type="match status" value="1"/>
</dbReference>
<dbReference type="InterPro" id="IPR001279">
    <property type="entry name" value="Metallo-B-lactamas"/>
</dbReference>
<dbReference type="RefSeq" id="WP_353862428.1">
    <property type="nucleotide sequence ID" value="NZ_CP088295.1"/>
</dbReference>
<evidence type="ECO:0000313" key="3">
    <source>
        <dbReference type="Proteomes" id="UP001058860"/>
    </source>
</evidence>
<dbReference type="PANTHER" id="PTHR42951">
    <property type="entry name" value="METALLO-BETA-LACTAMASE DOMAIN-CONTAINING"/>
    <property type="match status" value="1"/>
</dbReference>
<dbReference type="InterPro" id="IPR050855">
    <property type="entry name" value="NDM-1-like"/>
</dbReference>
<dbReference type="SUPFAM" id="SSF56281">
    <property type="entry name" value="Metallo-hydrolase/oxidoreductase"/>
    <property type="match status" value="1"/>
</dbReference>
<keyword evidence="3" id="KW-1185">Reference proteome</keyword>
<dbReference type="Proteomes" id="UP001058860">
    <property type="component" value="Chromosome"/>
</dbReference>
<evidence type="ECO:0000313" key="2">
    <source>
        <dbReference type="EMBL" id="UUY01887.1"/>
    </source>
</evidence>
<dbReference type="InterPro" id="IPR037482">
    <property type="entry name" value="ST1585_MBL-fold"/>
</dbReference>
<dbReference type="SMART" id="SM00849">
    <property type="entry name" value="Lactamase_B"/>
    <property type="match status" value="1"/>
</dbReference>
<organism evidence="2 3">
    <name type="scientific">Svornostia abyssi</name>
    <dbReference type="NCBI Taxonomy" id="2898438"/>
    <lineage>
        <taxon>Bacteria</taxon>
        <taxon>Bacillati</taxon>
        <taxon>Actinomycetota</taxon>
        <taxon>Thermoleophilia</taxon>
        <taxon>Solirubrobacterales</taxon>
        <taxon>Baekduiaceae</taxon>
        <taxon>Svornostia</taxon>
    </lineage>
</organism>
<dbReference type="InterPro" id="IPR036866">
    <property type="entry name" value="RibonucZ/Hydroxyglut_hydro"/>
</dbReference>